<dbReference type="SUPFAM" id="SSF54534">
    <property type="entry name" value="FKBP-like"/>
    <property type="match status" value="1"/>
</dbReference>
<evidence type="ECO:0000256" key="3">
    <source>
        <dbReference type="ARBA" id="ARBA00022737"/>
    </source>
</evidence>
<dbReference type="PANTHER" id="PTHR11242">
    <property type="entry name" value="ARYL HYDROCARBON RECEPTOR INTERACTING PROTEIN RELATED"/>
    <property type="match status" value="1"/>
</dbReference>
<reference evidence="6 7" key="2">
    <citation type="submission" date="2019-01" db="EMBL/GenBank/DDBJ databases">
        <title>The decoding of complex shrimp genome reveals the adaptation for benthos swimmer, frequently molting mechanism and breeding impact on genome.</title>
        <authorList>
            <person name="Sun Y."/>
            <person name="Gao Y."/>
            <person name="Yu Y."/>
        </authorList>
    </citation>
    <scope>NUCLEOTIDE SEQUENCE [LARGE SCALE GENOMIC DNA]</scope>
    <source>
        <tissue evidence="6">Muscle</tissue>
    </source>
</reference>
<keyword evidence="4" id="KW-0802">TPR repeat</keyword>
<dbReference type="STRING" id="6689.A0A423TWR5"/>
<evidence type="ECO:0000256" key="2">
    <source>
        <dbReference type="ARBA" id="ARBA00022490"/>
    </source>
</evidence>
<reference evidence="6 7" key="1">
    <citation type="submission" date="2018-04" db="EMBL/GenBank/DDBJ databases">
        <authorList>
            <person name="Zhang X."/>
            <person name="Yuan J."/>
            <person name="Li F."/>
            <person name="Xiang J."/>
        </authorList>
    </citation>
    <scope>NUCLEOTIDE SEQUENCE [LARGE SCALE GENOMIC DNA]</scope>
    <source>
        <tissue evidence="6">Muscle</tissue>
    </source>
</reference>
<protein>
    <submittedName>
        <fullName evidence="6">Aryl-hydrocarbon-interacting protein 1</fullName>
    </submittedName>
</protein>
<accession>A0A423TWR5</accession>
<dbReference type="GO" id="GO:0003755">
    <property type="term" value="F:peptidyl-prolyl cis-trans isomerase activity"/>
    <property type="evidence" value="ECO:0007669"/>
    <property type="project" value="InterPro"/>
</dbReference>
<dbReference type="OrthoDB" id="5829758at2759"/>
<comment type="caution">
    <text evidence="6">The sequence shown here is derived from an EMBL/GenBank/DDBJ whole genome shotgun (WGS) entry which is preliminary data.</text>
</comment>
<evidence type="ECO:0000256" key="4">
    <source>
        <dbReference type="ARBA" id="ARBA00022803"/>
    </source>
</evidence>
<organism evidence="6 7">
    <name type="scientific">Penaeus vannamei</name>
    <name type="common">Whiteleg shrimp</name>
    <name type="synonym">Litopenaeus vannamei</name>
    <dbReference type="NCBI Taxonomy" id="6689"/>
    <lineage>
        <taxon>Eukaryota</taxon>
        <taxon>Metazoa</taxon>
        <taxon>Ecdysozoa</taxon>
        <taxon>Arthropoda</taxon>
        <taxon>Crustacea</taxon>
        <taxon>Multicrustacea</taxon>
        <taxon>Malacostraca</taxon>
        <taxon>Eumalacostraca</taxon>
        <taxon>Eucarida</taxon>
        <taxon>Decapoda</taxon>
        <taxon>Dendrobranchiata</taxon>
        <taxon>Penaeoidea</taxon>
        <taxon>Penaeidae</taxon>
        <taxon>Penaeus</taxon>
    </lineage>
</organism>
<comment type="subcellular location">
    <subcellularLocation>
        <location evidence="1">Cytoplasm</location>
    </subcellularLocation>
</comment>
<dbReference type="GO" id="GO:0005737">
    <property type="term" value="C:cytoplasm"/>
    <property type="evidence" value="ECO:0007669"/>
    <property type="project" value="UniProtKB-SubCell"/>
</dbReference>
<dbReference type="InterPro" id="IPR011990">
    <property type="entry name" value="TPR-like_helical_dom_sf"/>
</dbReference>
<evidence type="ECO:0000259" key="5">
    <source>
        <dbReference type="Pfam" id="PF23322"/>
    </source>
</evidence>
<dbReference type="InterPro" id="IPR056277">
    <property type="entry name" value="PPIase_AIP"/>
</dbReference>
<keyword evidence="2" id="KW-0963">Cytoplasm</keyword>
<keyword evidence="3" id="KW-0677">Repeat</keyword>
<keyword evidence="7" id="KW-1185">Reference proteome</keyword>
<feature type="domain" description="AIP/AIPL N-terminal FKBP-type PPIase" evidence="5">
    <location>
        <begin position="13"/>
        <end position="148"/>
    </location>
</feature>
<dbReference type="AlphaFoldDB" id="A0A423TWR5"/>
<dbReference type="PANTHER" id="PTHR11242:SF0">
    <property type="entry name" value="TPR_REGION DOMAIN-CONTAINING PROTEIN"/>
    <property type="match status" value="1"/>
</dbReference>
<dbReference type="InterPro" id="IPR039663">
    <property type="entry name" value="AIP/AIPL1/TTC9"/>
</dbReference>
<name>A0A423TWR5_PENVA</name>
<gene>
    <name evidence="6" type="ORF">C7M84_000370</name>
</gene>
<dbReference type="Pfam" id="PF23322">
    <property type="entry name" value="PPIase_AIP"/>
    <property type="match status" value="1"/>
</dbReference>
<evidence type="ECO:0000256" key="1">
    <source>
        <dbReference type="ARBA" id="ARBA00004496"/>
    </source>
</evidence>
<evidence type="ECO:0000313" key="7">
    <source>
        <dbReference type="Proteomes" id="UP000283509"/>
    </source>
</evidence>
<dbReference type="Gene3D" id="1.25.40.10">
    <property type="entry name" value="Tetratricopeptide repeat domain"/>
    <property type="match status" value="1"/>
</dbReference>
<dbReference type="Proteomes" id="UP000283509">
    <property type="component" value="Unassembled WGS sequence"/>
</dbReference>
<dbReference type="Gene3D" id="3.10.50.40">
    <property type="match status" value="1"/>
</dbReference>
<dbReference type="InterPro" id="IPR046357">
    <property type="entry name" value="PPIase_dom_sf"/>
</dbReference>
<proteinExistence type="predicted"/>
<sequence length="207" mass="23584">MDDKLIKKTVVHPGKGDSGYQDGTKVTFHLKTETCEETPVLIDNSHDWKNPVELILGKKFKLEVWEACIRTMLPGEVAAFTVDKSLLTSYPLVSKTLRDAYSKDTPQKKEKKPHHCCGMGFKEGLGFADLDDLVKTPRNLTFTIDLFKVESPNSYQKEFWAMNDSERISSIPALREEGNTRYKEGNYKEASTKYSEALGRLEQLMLR</sequence>
<dbReference type="EMBL" id="QCYY01001054">
    <property type="protein sequence ID" value="ROT80885.1"/>
    <property type="molecule type" value="Genomic_DNA"/>
</dbReference>
<evidence type="ECO:0000313" key="6">
    <source>
        <dbReference type="EMBL" id="ROT80885.1"/>
    </source>
</evidence>